<reference evidence="1 2" key="1">
    <citation type="submission" date="2017-07" db="EMBL/GenBank/DDBJ databases">
        <title>Isolation and whole genome analysis of endospore-forming bacteria from heroin.</title>
        <authorList>
            <person name="Kalinowski J."/>
            <person name="Ahrens B."/>
            <person name="Al-Dilaimi A."/>
            <person name="Winkler A."/>
            <person name="Wibberg D."/>
            <person name="Schleenbecker U."/>
            <person name="Ruckert C."/>
            <person name="Wolfel R."/>
            <person name="Grass G."/>
        </authorList>
    </citation>
    <scope>NUCLEOTIDE SEQUENCE [LARGE SCALE GENOMIC DNA]</scope>
    <source>
        <strain evidence="1 2">7537-G1</strain>
    </source>
</reference>
<sequence length="115" mass="13483">MKLITNVYQNFEVEDPAKIDVWYMVLRETSVESAKSNLMMHFRTSSFPPTPADLIGGKEPEKSLTIYDIQRKEQEQQLLELQEYHEREDVKPMPDHIAKRLGQIFAGMRVNRDES</sequence>
<dbReference type="RefSeq" id="WP_095266886.1">
    <property type="nucleotide sequence ID" value="NZ_NPBY01000061.1"/>
</dbReference>
<dbReference type="Proteomes" id="UP000215596">
    <property type="component" value="Unassembled WGS sequence"/>
</dbReference>
<dbReference type="AlphaFoldDB" id="A0A268ELF1"/>
<accession>A0A268ELF1</accession>
<comment type="caution">
    <text evidence="1">The sequence shown here is derived from an EMBL/GenBank/DDBJ whole genome shotgun (WGS) entry which is preliminary data.</text>
</comment>
<organism evidence="1 2">
    <name type="scientific">Paenibacillus campinasensis</name>
    <dbReference type="NCBI Taxonomy" id="66347"/>
    <lineage>
        <taxon>Bacteria</taxon>
        <taxon>Bacillati</taxon>
        <taxon>Bacillota</taxon>
        <taxon>Bacilli</taxon>
        <taxon>Bacillales</taxon>
        <taxon>Paenibacillaceae</taxon>
        <taxon>Paenibacillus</taxon>
    </lineage>
</organism>
<proteinExistence type="predicted"/>
<dbReference type="Gene3D" id="1.10.8.200">
    <property type="entry name" value="Replisome organizer (g39p helicase loader/inhibitor protein)"/>
    <property type="match status" value="1"/>
</dbReference>
<dbReference type="EMBL" id="NPBY01000061">
    <property type="protein sequence ID" value="PAD73946.1"/>
    <property type="molecule type" value="Genomic_DNA"/>
</dbReference>
<protein>
    <recommendedName>
        <fullName evidence="3">Replicative helicase inhibitor G39P N-terminal domain-containing protein</fullName>
    </recommendedName>
</protein>
<evidence type="ECO:0008006" key="3">
    <source>
        <dbReference type="Google" id="ProtNLM"/>
    </source>
</evidence>
<name>A0A268ELF1_9BACL</name>
<evidence type="ECO:0000313" key="2">
    <source>
        <dbReference type="Proteomes" id="UP000215596"/>
    </source>
</evidence>
<evidence type="ECO:0000313" key="1">
    <source>
        <dbReference type="EMBL" id="PAD73946.1"/>
    </source>
</evidence>
<gene>
    <name evidence="1" type="ORF">CHH67_19115</name>
</gene>